<keyword evidence="5" id="KW-0808">Transferase</keyword>
<keyword evidence="5" id="KW-0418">Kinase</keyword>
<dbReference type="GO" id="GO:0005524">
    <property type="term" value="F:ATP binding"/>
    <property type="evidence" value="ECO:0007669"/>
    <property type="project" value="UniProtKB-KW"/>
</dbReference>
<name>A0AAV8A2Z4_9EUKA</name>
<dbReference type="InterPro" id="IPR000253">
    <property type="entry name" value="FHA_dom"/>
</dbReference>
<dbReference type="Proteomes" id="UP001150062">
    <property type="component" value="Unassembled WGS sequence"/>
</dbReference>
<dbReference type="PANTHER" id="PTHR24347">
    <property type="entry name" value="SERINE/THREONINE-PROTEIN KINASE"/>
    <property type="match status" value="1"/>
</dbReference>
<feature type="domain" description="FHA" evidence="3">
    <location>
        <begin position="32"/>
        <end position="92"/>
    </location>
</feature>
<proteinExistence type="predicted"/>
<evidence type="ECO:0000313" key="7">
    <source>
        <dbReference type="Proteomes" id="UP001146793"/>
    </source>
</evidence>
<dbReference type="InterPro" id="IPR011009">
    <property type="entry name" value="Kinase-like_dom_sf"/>
</dbReference>
<evidence type="ECO:0000313" key="6">
    <source>
        <dbReference type="EMBL" id="KAJ6245705.1"/>
    </source>
</evidence>
<dbReference type="Pfam" id="PF00069">
    <property type="entry name" value="Pkinase"/>
    <property type="match status" value="1"/>
</dbReference>
<dbReference type="PROSITE" id="PS50011">
    <property type="entry name" value="PROTEIN_KINASE_DOM"/>
    <property type="match status" value="1"/>
</dbReference>
<comment type="caution">
    <text evidence="5">The sequence shown here is derived from an EMBL/GenBank/DDBJ whole genome shotgun (WGS) entry which is preliminary data.</text>
</comment>
<reference evidence="6" key="1">
    <citation type="submission" date="2022-08" db="EMBL/GenBank/DDBJ databases">
        <title>Novel sulfate-reducing endosymbionts in the free-living metamonad Anaeramoeba.</title>
        <authorList>
            <person name="Jerlstrom-Hultqvist J."/>
            <person name="Cepicka I."/>
            <person name="Gallot-Lavallee L."/>
            <person name="Salas-Leiva D."/>
            <person name="Curtis B.A."/>
            <person name="Zahonova K."/>
            <person name="Pipaliya S."/>
            <person name="Dacks J."/>
            <person name="Roger A.J."/>
        </authorList>
    </citation>
    <scope>NUCLEOTIDE SEQUENCE</scope>
    <source>
        <strain evidence="6">Schooner1</strain>
    </source>
</reference>
<keyword evidence="1" id="KW-0547">Nucleotide-binding</keyword>
<feature type="domain" description="Protein kinase" evidence="4">
    <location>
        <begin position="144"/>
        <end position="408"/>
    </location>
</feature>
<evidence type="ECO:0000259" key="4">
    <source>
        <dbReference type="PROSITE" id="PS50011"/>
    </source>
</evidence>
<keyword evidence="8" id="KW-1185">Reference proteome</keyword>
<dbReference type="EMBL" id="JANTQA010000020">
    <property type="protein sequence ID" value="KAJ3446604.1"/>
    <property type="molecule type" value="Genomic_DNA"/>
</dbReference>
<evidence type="ECO:0000313" key="8">
    <source>
        <dbReference type="Proteomes" id="UP001150062"/>
    </source>
</evidence>
<dbReference type="FunFam" id="3.30.200.20:FF:000042">
    <property type="entry name" value="Aurora kinase A"/>
    <property type="match status" value="1"/>
</dbReference>
<evidence type="ECO:0000313" key="5">
    <source>
        <dbReference type="EMBL" id="KAJ3446604.1"/>
    </source>
</evidence>
<evidence type="ECO:0000256" key="1">
    <source>
        <dbReference type="ARBA" id="ARBA00022741"/>
    </source>
</evidence>
<accession>A0AAV8A2Z4</accession>
<dbReference type="Pfam" id="PF00498">
    <property type="entry name" value="FHA"/>
    <property type="match status" value="1"/>
</dbReference>
<protein>
    <submittedName>
        <fullName evidence="5">Serine/threonine-protein kinase fhke-related</fullName>
    </submittedName>
</protein>
<reference evidence="5" key="2">
    <citation type="submission" date="2022-08" db="EMBL/GenBank/DDBJ databases">
        <title>Novel sulphate-reducing endosymbionts in the free-living metamonad Anaeramoeba.</title>
        <authorList>
            <person name="Jerlstrom-Hultqvist J."/>
            <person name="Cepicka I."/>
            <person name="Gallot-Lavallee L."/>
            <person name="Salas-Leiva D."/>
            <person name="Curtis B.A."/>
            <person name="Zahonova K."/>
            <person name="Pipaliya S."/>
            <person name="Dacks J."/>
            <person name="Roger A.J."/>
        </authorList>
    </citation>
    <scope>NUCLEOTIDE SEQUENCE</scope>
    <source>
        <strain evidence="5">Busselton2</strain>
    </source>
</reference>
<dbReference type="Gene3D" id="2.60.200.20">
    <property type="match status" value="1"/>
</dbReference>
<dbReference type="SUPFAM" id="SSF49879">
    <property type="entry name" value="SMAD/FHA domain"/>
    <property type="match status" value="1"/>
</dbReference>
<keyword evidence="2" id="KW-0067">ATP-binding</keyword>
<dbReference type="SMART" id="SM00240">
    <property type="entry name" value="FHA"/>
    <property type="match status" value="1"/>
</dbReference>
<dbReference type="SMART" id="SM00220">
    <property type="entry name" value="S_TKc"/>
    <property type="match status" value="1"/>
</dbReference>
<dbReference type="SUPFAM" id="SSF56112">
    <property type="entry name" value="Protein kinase-like (PK-like)"/>
    <property type="match status" value="1"/>
</dbReference>
<gene>
    <name evidence="5" type="ORF">M0812_08416</name>
    <name evidence="6" type="ORF">M0813_20125</name>
</gene>
<dbReference type="AlphaFoldDB" id="A0AAV8A2Z4"/>
<dbReference type="Proteomes" id="UP001146793">
    <property type="component" value="Unassembled WGS sequence"/>
</dbReference>
<organism evidence="5 7">
    <name type="scientific">Anaeramoeba flamelloides</name>
    <dbReference type="NCBI Taxonomy" id="1746091"/>
    <lineage>
        <taxon>Eukaryota</taxon>
        <taxon>Metamonada</taxon>
        <taxon>Anaeramoebidae</taxon>
        <taxon>Anaeramoeba</taxon>
    </lineage>
</organism>
<dbReference type="GO" id="GO:0004672">
    <property type="term" value="F:protein kinase activity"/>
    <property type="evidence" value="ECO:0007669"/>
    <property type="project" value="InterPro"/>
</dbReference>
<dbReference type="CDD" id="cd05117">
    <property type="entry name" value="STKc_CAMK"/>
    <property type="match status" value="1"/>
</dbReference>
<dbReference type="Gene3D" id="1.10.510.10">
    <property type="entry name" value="Transferase(Phosphotransferase) domain 1"/>
    <property type="match status" value="1"/>
</dbReference>
<dbReference type="InterPro" id="IPR008271">
    <property type="entry name" value="Ser/Thr_kinase_AS"/>
</dbReference>
<dbReference type="PROSITE" id="PS00108">
    <property type="entry name" value="PROTEIN_KINASE_ST"/>
    <property type="match status" value="1"/>
</dbReference>
<evidence type="ECO:0000259" key="3">
    <source>
        <dbReference type="PROSITE" id="PS50006"/>
    </source>
</evidence>
<dbReference type="FunFam" id="1.10.510.10:FF:000571">
    <property type="entry name" value="Maternal embryonic leucine zipper kinase"/>
    <property type="match status" value="1"/>
</dbReference>
<dbReference type="InterPro" id="IPR000719">
    <property type="entry name" value="Prot_kinase_dom"/>
</dbReference>
<dbReference type="EMBL" id="JAOAOG010000143">
    <property type="protein sequence ID" value="KAJ6245705.1"/>
    <property type="molecule type" value="Genomic_DNA"/>
</dbReference>
<sequence length="425" mass="48994">MSKKTKKEMEPWGKLVSLNKKVPSLTLSQRSTSIGRAGTNHLQIQDAKISKKHCVITFRKKKKKENEEGPEEYTIKLTDTSVNGVYVNSQLLGTKKSIELKHGYEITFLKPRQQGRSIPKYRFFFHDLKLVKPVRGESDLANKYEICWDLDEGGYGKVVLATHKETQETVAIKSIPKGKFYDPKQEGWQSQKVKYVNEINVLKDLRHPNIIELKEVFDTEDELFLVMEYVDGGDLFYRISDKERYEEDEARELFKNLLETLKFLHDKGYVHRDLKPDNILLASKESDTDIKLCDFGFARLVPESGQISTKVGTINYRAPETLTQGTFGKECDLWSCGVILYILVSGTMPFHNQKDIPIHKQILTATFDFPEELFDETSLAVKNLIRRLIQVDIKKRITTDQALEHPWITGNPEKISDEMEGIEKD</sequence>
<evidence type="ECO:0000256" key="2">
    <source>
        <dbReference type="ARBA" id="ARBA00022840"/>
    </source>
</evidence>
<dbReference type="PROSITE" id="PS50006">
    <property type="entry name" value="FHA_DOMAIN"/>
    <property type="match status" value="1"/>
</dbReference>
<dbReference type="InterPro" id="IPR008984">
    <property type="entry name" value="SMAD_FHA_dom_sf"/>
</dbReference>